<protein>
    <submittedName>
        <fullName evidence="2">Gsp_13 putative toxin</fullName>
    </submittedName>
</protein>
<evidence type="ECO:0000313" key="2">
    <source>
        <dbReference type="EMBL" id="JAC94781.1"/>
    </source>
</evidence>
<feature type="signal peptide" evidence="1">
    <location>
        <begin position="1"/>
        <end position="19"/>
    </location>
</feature>
<dbReference type="AlphaFoldDB" id="A0A098LXU7"/>
<reference evidence="2" key="2">
    <citation type="submission" date="2014-09" db="EMBL/GenBank/DDBJ databases">
        <authorList>
            <person name="Gonzales D.T.T."/>
            <person name="Saloma C.P."/>
        </authorList>
    </citation>
    <scope>NUCLEOTIDE SEQUENCE</scope>
    <source>
        <tissue evidence="2">Venom duct</tissue>
    </source>
</reference>
<proteinExistence type="predicted"/>
<name>A0A098LXU7_GEMSP</name>
<accession>A0A098LXU7</accession>
<keyword evidence="1" id="KW-0732">Signal</keyword>
<dbReference type="EMBL" id="GBRA01000013">
    <property type="protein sequence ID" value="JAC94781.1"/>
    <property type="molecule type" value="Transcribed_RNA"/>
</dbReference>
<sequence length="86" mass="9346">MFRLTSAAYLILVITVVDAVVRRKRSCHSAGEPCEHPADCCRRSPCSCCVLSDAIKCKYTARDCANPVILGETCADHIEELLSSGD</sequence>
<reference evidence="2" key="1">
    <citation type="journal article" date="2014" name="Toxicon">
        <title>A bioinformatics survey for conotoxin-like sequences in three turrid snail venom duct transcriptomes.</title>
        <authorList>
            <person name="Gonzales D.T."/>
            <person name="Saloma C.P."/>
        </authorList>
    </citation>
    <scope>NUCLEOTIDE SEQUENCE</scope>
    <source>
        <tissue evidence="2">Venom duct</tissue>
    </source>
</reference>
<evidence type="ECO:0000256" key="1">
    <source>
        <dbReference type="SAM" id="SignalP"/>
    </source>
</evidence>
<feature type="chain" id="PRO_5001937440" evidence="1">
    <location>
        <begin position="20"/>
        <end position="86"/>
    </location>
</feature>
<organism evidence="2">
    <name type="scientific">Gemmula speciosa</name>
    <name type="common">Splendid gem-turris</name>
    <name type="synonym">Pleurotoma speciosa</name>
    <dbReference type="NCBI Taxonomy" id="439592"/>
    <lineage>
        <taxon>Eukaryota</taxon>
        <taxon>Metazoa</taxon>
        <taxon>Spiralia</taxon>
        <taxon>Lophotrochozoa</taxon>
        <taxon>Mollusca</taxon>
        <taxon>Gastropoda</taxon>
        <taxon>Caenogastropoda</taxon>
        <taxon>Neogastropoda</taxon>
        <taxon>Conoidea</taxon>
        <taxon>Turridae</taxon>
        <taxon>Gemmula</taxon>
    </lineage>
</organism>